<dbReference type="PANTHER" id="PTHR46708:SF2">
    <property type="entry name" value="FIBRONECTIN TYPE-III DOMAIN-CONTAINING PROTEIN"/>
    <property type="match status" value="1"/>
</dbReference>
<evidence type="ECO:0000313" key="4">
    <source>
        <dbReference type="EMBL" id="MBL1219348.1"/>
    </source>
</evidence>
<dbReference type="Pfam" id="PF18962">
    <property type="entry name" value="Por_Secre_tail"/>
    <property type="match status" value="1"/>
</dbReference>
<accession>A0ABS1Q9S4</accession>
<dbReference type="EMBL" id="JAELVM010000001">
    <property type="protein sequence ID" value="MBL1219348.1"/>
    <property type="molecule type" value="Genomic_DNA"/>
</dbReference>
<dbReference type="SMART" id="SM00060">
    <property type="entry name" value="FN3"/>
    <property type="match status" value="4"/>
</dbReference>
<dbReference type="InterPro" id="IPR036116">
    <property type="entry name" value="FN3_sf"/>
</dbReference>
<dbReference type="InterPro" id="IPR003961">
    <property type="entry name" value="FN3_dom"/>
</dbReference>
<dbReference type="InterPro" id="IPR013783">
    <property type="entry name" value="Ig-like_fold"/>
</dbReference>
<feature type="domain" description="Fibronectin type-III" evidence="3">
    <location>
        <begin position="485"/>
        <end position="570"/>
    </location>
</feature>
<organism evidence="4 5">
    <name type="scientific">Chryseobacterium endalhagicum</name>
    <dbReference type="NCBI Taxonomy" id="2797638"/>
    <lineage>
        <taxon>Bacteria</taxon>
        <taxon>Pseudomonadati</taxon>
        <taxon>Bacteroidota</taxon>
        <taxon>Flavobacteriia</taxon>
        <taxon>Flavobacteriales</taxon>
        <taxon>Weeksellaceae</taxon>
        <taxon>Chryseobacterium group</taxon>
        <taxon>Chryseobacterium</taxon>
    </lineage>
</organism>
<dbReference type="SUPFAM" id="SSF49265">
    <property type="entry name" value="Fibronectin type III"/>
    <property type="match status" value="3"/>
</dbReference>
<comment type="caution">
    <text evidence="4">The sequence shown here is derived from an EMBL/GenBank/DDBJ whole genome shotgun (WGS) entry which is preliminary data.</text>
</comment>
<feature type="domain" description="Fibronectin type-III" evidence="3">
    <location>
        <begin position="204"/>
        <end position="297"/>
    </location>
</feature>
<gene>
    <name evidence="4" type="ORF">JET18_00740</name>
</gene>
<reference evidence="4 5" key="1">
    <citation type="submission" date="2020-12" db="EMBL/GenBank/DDBJ databases">
        <title>Chryseobacterium endoalhailicus sp. nov., isolated from seed of leguminous plant.</title>
        <authorList>
            <person name="Zhang X."/>
        </authorList>
    </citation>
    <scope>NUCLEOTIDE SEQUENCE [LARGE SCALE GENOMIC DNA]</scope>
    <source>
        <strain evidence="4 5">L7</strain>
    </source>
</reference>
<dbReference type="Pfam" id="PF00041">
    <property type="entry name" value="fn3"/>
    <property type="match status" value="4"/>
</dbReference>
<keyword evidence="1" id="KW-0732">Signal</keyword>
<name>A0ABS1Q9S4_9FLAO</name>
<evidence type="ECO:0000256" key="2">
    <source>
        <dbReference type="ARBA" id="ARBA00022737"/>
    </source>
</evidence>
<feature type="domain" description="Fibronectin type-III" evidence="3">
    <location>
        <begin position="394"/>
        <end position="481"/>
    </location>
</feature>
<dbReference type="PROSITE" id="PS51257">
    <property type="entry name" value="PROKAR_LIPOPROTEIN"/>
    <property type="match status" value="1"/>
</dbReference>
<evidence type="ECO:0000313" key="5">
    <source>
        <dbReference type="Proteomes" id="UP000661696"/>
    </source>
</evidence>
<feature type="domain" description="Fibronectin type-III" evidence="3">
    <location>
        <begin position="300"/>
        <end position="393"/>
    </location>
</feature>
<dbReference type="Gene3D" id="2.60.40.10">
    <property type="entry name" value="Immunoglobulins"/>
    <property type="match status" value="4"/>
</dbReference>
<dbReference type="CDD" id="cd00063">
    <property type="entry name" value="FN3"/>
    <property type="match status" value="3"/>
</dbReference>
<dbReference type="Pfam" id="PF20009">
    <property type="entry name" value="GEVED"/>
    <property type="match status" value="1"/>
</dbReference>
<evidence type="ECO:0000259" key="3">
    <source>
        <dbReference type="PROSITE" id="PS50853"/>
    </source>
</evidence>
<protein>
    <submittedName>
        <fullName evidence="4">Fibronectin type III domain-containing protein</fullName>
    </submittedName>
</protein>
<dbReference type="InterPro" id="IPR026444">
    <property type="entry name" value="Secre_tail"/>
</dbReference>
<sequence length="806" mass="87318">MTKNYSLLTMLLYLFLIGFITGACIPTTSPFPYSESFTASNGNFTFVNGTQTNKWFYGSASGNPPNAIYISNTTATANNYNIAAASVVHAHKDIVIPAGTTVCSVSFDWRAAGENAQDYLRIWLVPANYTPAAGVQITPAAGRIKVGTDYNGQGTWQSYLNTNVNISSFAGANMRLVFEWTNNASAGTQPPATVDNILINACFPPTGPTATAVTPTTATLNWTAPAQVPANGYEYYLSTVNNAPNNGTAATGTSNNVSVNVNQLSVNTSYFWWVRSACSATDKSAWVPGPGFTTKICSTATSVVSVNAITHNSASVTWPLNNGADSYKVRYRAVGTTTWNTVNQPVAFPPAAGNALNLTNLIPNTLYEVEVALVCNDTTGPYSHNEFTTRCDPSPPNVTVNNITTNSASIAWSPVAANLTYRLRWREVGTIPWNFVNLPVPPASTYVLPGLAPNKTYEVQVASQCPPETFSNSKVFTTERTCELPPSGLTMLQLLPTTAQITWDPFPGATYILRYRKVGIPSWTEIQTPNNTYTLTGLIELTKYELQVANICNGTPGSFTPPYFFTTPTVQYCGMASGSSAGEHIAKVTVKPAGRPLMENTSAASVYTDYTQTPKALIELVQGSTGNEITIEKKWTGTNYNEGIAAWIDFNRDGEFGIDERIMASGPNTVTPVKVTFDVPANAVVSMTDDKYVVMRVAMRRNDIPVACTNFAEGEVEDYKVRIFKNAVFNPLNQNDFLFYPNPVSTILNVKNISSKANYKLYHAGKLVSSGVLLNNKIDVSQLVSGVYVIDIQDQGNSIQGKFIKR</sequence>
<keyword evidence="5" id="KW-1185">Reference proteome</keyword>
<keyword evidence="2" id="KW-0677">Repeat</keyword>
<proteinExistence type="predicted"/>
<dbReference type="PANTHER" id="PTHR46708">
    <property type="entry name" value="TENASCIN"/>
    <property type="match status" value="1"/>
</dbReference>
<dbReference type="Proteomes" id="UP000661696">
    <property type="component" value="Unassembled WGS sequence"/>
</dbReference>
<dbReference type="RefSeq" id="WP_202088462.1">
    <property type="nucleotide sequence ID" value="NZ_JAELVM010000001.1"/>
</dbReference>
<dbReference type="InterPro" id="IPR045474">
    <property type="entry name" value="GEVED"/>
</dbReference>
<dbReference type="NCBIfam" id="TIGR04183">
    <property type="entry name" value="Por_Secre_tail"/>
    <property type="match status" value="1"/>
</dbReference>
<dbReference type="InterPro" id="IPR050991">
    <property type="entry name" value="ECM_Regulatory_Proteins"/>
</dbReference>
<dbReference type="PROSITE" id="PS50853">
    <property type="entry name" value="FN3"/>
    <property type="match status" value="4"/>
</dbReference>
<evidence type="ECO:0000256" key="1">
    <source>
        <dbReference type="ARBA" id="ARBA00022729"/>
    </source>
</evidence>